<dbReference type="GO" id="GO:0008657">
    <property type="term" value="F:DNA topoisomerase type II (double strand cut, ATP-hydrolyzing) inhibitor activity"/>
    <property type="evidence" value="ECO:0007669"/>
    <property type="project" value="InterPro"/>
</dbReference>
<keyword evidence="3" id="KW-0678">Repressor</keyword>
<dbReference type="InterPro" id="IPR002712">
    <property type="entry name" value="CcdB"/>
</dbReference>
<gene>
    <name evidence="8" type="ORF">E4633_00235</name>
</gene>
<evidence type="ECO:0000256" key="2">
    <source>
        <dbReference type="ARBA" id="ARBA00015075"/>
    </source>
</evidence>
<organism evidence="8 9">
    <name type="scientific">Geomonas terrae</name>
    <dbReference type="NCBI Taxonomy" id="2562681"/>
    <lineage>
        <taxon>Bacteria</taxon>
        <taxon>Pseudomonadati</taxon>
        <taxon>Thermodesulfobacteriota</taxon>
        <taxon>Desulfuromonadia</taxon>
        <taxon>Geobacterales</taxon>
        <taxon>Geobacteraceae</taxon>
        <taxon>Geomonas</taxon>
    </lineage>
</organism>
<evidence type="ECO:0000256" key="1">
    <source>
        <dbReference type="ARBA" id="ARBA00005230"/>
    </source>
</evidence>
<protein>
    <recommendedName>
        <fullName evidence="2">Toxin CcdB</fullName>
    </recommendedName>
    <alternativeName>
        <fullName evidence="7">Cytotoxic protein CcdB</fullName>
    </alternativeName>
    <alternativeName>
        <fullName evidence="6">Protein LetD</fullName>
    </alternativeName>
</protein>
<evidence type="ECO:0000256" key="4">
    <source>
        <dbReference type="ARBA" id="ARBA00023015"/>
    </source>
</evidence>
<proteinExistence type="inferred from homology"/>
<dbReference type="EMBL" id="SRSC01000001">
    <property type="protein sequence ID" value="TGU73939.1"/>
    <property type="molecule type" value="Genomic_DNA"/>
</dbReference>
<dbReference type="GO" id="GO:0006276">
    <property type="term" value="P:plasmid maintenance"/>
    <property type="evidence" value="ECO:0007669"/>
    <property type="project" value="InterPro"/>
</dbReference>
<evidence type="ECO:0000256" key="6">
    <source>
        <dbReference type="ARBA" id="ARBA00029628"/>
    </source>
</evidence>
<evidence type="ECO:0000256" key="5">
    <source>
        <dbReference type="ARBA" id="ARBA00023163"/>
    </source>
</evidence>
<dbReference type="Proteomes" id="UP000306416">
    <property type="component" value="Unassembled WGS sequence"/>
</dbReference>
<keyword evidence="4" id="KW-0805">Transcription regulation</keyword>
<reference evidence="8 9" key="1">
    <citation type="submission" date="2019-04" db="EMBL/GenBank/DDBJ databases">
        <title>Geobacter oryzae sp. nov., ferric-reducing bacteria isolated from paddy soil.</title>
        <authorList>
            <person name="Xu Z."/>
            <person name="Masuda Y."/>
            <person name="Itoh H."/>
            <person name="Senoo K."/>
        </authorList>
    </citation>
    <scope>NUCLEOTIDE SEQUENCE [LARGE SCALE GENOMIC DNA]</scope>
    <source>
        <strain evidence="8 9">Red111</strain>
    </source>
</reference>
<evidence type="ECO:0000313" key="8">
    <source>
        <dbReference type="EMBL" id="TGU73939.1"/>
    </source>
</evidence>
<dbReference type="RefSeq" id="WP_135868283.1">
    <property type="nucleotide sequence ID" value="NZ_SRSC01000001.1"/>
</dbReference>
<name>A0A4S1CJU4_9BACT</name>
<dbReference type="SUPFAM" id="SSF50118">
    <property type="entry name" value="Cell growth inhibitor/plasmid maintenance toxic component"/>
    <property type="match status" value="1"/>
</dbReference>
<dbReference type="Gene3D" id="2.30.30.110">
    <property type="match status" value="1"/>
</dbReference>
<comment type="caution">
    <text evidence="8">The sequence shown here is derived from an EMBL/GenBank/DDBJ whole genome shotgun (WGS) entry which is preliminary data.</text>
</comment>
<dbReference type="Pfam" id="PF01845">
    <property type="entry name" value="CcdB"/>
    <property type="match status" value="1"/>
</dbReference>
<keyword evidence="5" id="KW-0804">Transcription</keyword>
<evidence type="ECO:0000256" key="7">
    <source>
        <dbReference type="ARBA" id="ARBA00033135"/>
    </source>
</evidence>
<dbReference type="InterPro" id="IPR011067">
    <property type="entry name" value="Plasmid_toxin/cell-grow_inhib"/>
</dbReference>
<accession>A0A4S1CJU4</accession>
<evidence type="ECO:0000256" key="3">
    <source>
        <dbReference type="ARBA" id="ARBA00022491"/>
    </source>
</evidence>
<evidence type="ECO:0000313" key="9">
    <source>
        <dbReference type="Proteomes" id="UP000306416"/>
    </source>
</evidence>
<sequence>MAQFDVYENTDQVSRTSVPYLMDVQADLLNKLTTRVVVPLVTVAAMGHSIRPLNPQFEVKGTNVIMSTAELSGVHVRELGAKVGTLKDSRAEIVAALDFLFLGF</sequence>
<keyword evidence="9" id="KW-1185">Reference proteome</keyword>
<dbReference type="AlphaFoldDB" id="A0A4S1CJU4"/>
<comment type="similarity">
    <text evidence="1">Belongs to the CcdB toxin family.</text>
</comment>